<keyword evidence="1" id="KW-0472">Membrane</keyword>
<dbReference type="Proteomes" id="UP000271797">
    <property type="component" value="Chromosome"/>
</dbReference>
<dbReference type="EMBL" id="LR134238">
    <property type="protein sequence ID" value="VED10742.1"/>
    <property type="molecule type" value="Genomic_DNA"/>
</dbReference>
<sequence length="368" mass="42135">MNKLACLSGRFGRPGIVFIGVAALWWLITRYGAYLGAETRRDQILLLILLSLGVLFVCYLPVMKKYVQELTYRRRARKEQRLPDDEERLAQTPPRYVTVQDIRHTLRRQYGRFWGRKIRILLITGTASEVELLTPGLTEQFWQEEQGTLLLWGGDPSQPENADWLAALRRLRYRPADGIVWVTSGLSETLSAPLTEDALDRVSRAVSSCCERLGWRLPLYVWSLQESPDERGRITQPVGCLLPAECSSDKLKAQLQAMLPGLVAQGIQQICCALGIIFCCRWQSDSDEILMLWWSHYPYYSVHTVSCCWRVLFSVRQLSAVNEVSDIAGEWITAGRRCRRQCSNYLSGYSLPAQVITGAEVWPLWRPY</sequence>
<feature type="transmembrane region" description="Helical" evidence="1">
    <location>
        <begin position="44"/>
        <end position="63"/>
    </location>
</feature>
<protein>
    <submittedName>
        <fullName evidence="2">Putative type VI secretion protein</fullName>
    </submittedName>
</protein>
<keyword evidence="1" id="KW-1133">Transmembrane helix</keyword>
<proteinExistence type="predicted"/>
<gene>
    <name evidence="2" type="ORF">NCTC9044_02526</name>
</gene>
<dbReference type="AlphaFoldDB" id="A0A447X863"/>
<keyword evidence="1" id="KW-0812">Transmembrane</keyword>
<evidence type="ECO:0000256" key="1">
    <source>
        <dbReference type="SAM" id="Phobius"/>
    </source>
</evidence>
<evidence type="ECO:0000313" key="3">
    <source>
        <dbReference type="Proteomes" id="UP000271797"/>
    </source>
</evidence>
<accession>A0A447X863</accession>
<name>A0A447X863_ECOLX</name>
<feature type="transmembrane region" description="Helical" evidence="1">
    <location>
        <begin position="12"/>
        <end position="32"/>
    </location>
</feature>
<organism evidence="2 3">
    <name type="scientific">Escherichia coli</name>
    <dbReference type="NCBI Taxonomy" id="562"/>
    <lineage>
        <taxon>Bacteria</taxon>
        <taxon>Pseudomonadati</taxon>
        <taxon>Pseudomonadota</taxon>
        <taxon>Gammaproteobacteria</taxon>
        <taxon>Enterobacterales</taxon>
        <taxon>Enterobacteriaceae</taxon>
        <taxon>Escherichia</taxon>
    </lineage>
</organism>
<reference evidence="2 3" key="1">
    <citation type="submission" date="2018-12" db="EMBL/GenBank/DDBJ databases">
        <authorList>
            <consortium name="Pathogen Informatics"/>
        </authorList>
    </citation>
    <scope>NUCLEOTIDE SEQUENCE [LARGE SCALE GENOMIC DNA]</scope>
    <source>
        <strain evidence="2 3">NCTC9044</strain>
    </source>
</reference>
<evidence type="ECO:0000313" key="2">
    <source>
        <dbReference type="EMBL" id="VED10742.1"/>
    </source>
</evidence>